<organism evidence="1 2">
    <name type="scientific">Trichinella pseudospiralis</name>
    <name type="common">Parasitic roundworm</name>
    <dbReference type="NCBI Taxonomy" id="6337"/>
    <lineage>
        <taxon>Eukaryota</taxon>
        <taxon>Metazoa</taxon>
        <taxon>Ecdysozoa</taxon>
        <taxon>Nematoda</taxon>
        <taxon>Enoplea</taxon>
        <taxon>Dorylaimia</taxon>
        <taxon>Trichinellida</taxon>
        <taxon>Trichinellidae</taxon>
        <taxon>Trichinella</taxon>
    </lineage>
</organism>
<dbReference type="AlphaFoldDB" id="A0A0V1DKX8"/>
<gene>
    <name evidence="1" type="ORF">T4D_4187</name>
</gene>
<protein>
    <submittedName>
        <fullName evidence="1">Uncharacterized protein</fullName>
    </submittedName>
</protein>
<keyword evidence="2" id="KW-1185">Reference proteome</keyword>
<evidence type="ECO:0000313" key="1">
    <source>
        <dbReference type="EMBL" id="KRY62281.1"/>
    </source>
</evidence>
<evidence type="ECO:0000313" key="2">
    <source>
        <dbReference type="Proteomes" id="UP000054995"/>
    </source>
</evidence>
<reference evidence="1 2" key="1">
    <citation type="submission" date="2015-01" db="EMBL/GenBank/DDBJ databases">
        <title>Evolution of Trichinella species and genotypes.</title>
        <authorList>
            <person name="Korhonen P.K."/>
            <person name="Edoardo P."/>
            <person name="Giuseppe L.R."/>
            <person name="Gasser R.B."/>
        </authorList>
    </citation>
    <scope>NUCLEOTIDE SEQUENCE [LARGE SCALE GENOMIC DNA]</scope>
    <source>
        <strain evidence="1">ISS470</strain>
    </source>
</reference>
<sequence>LDVMLDHSFRVSESTYECLSMNWVYKFRHIRKLGVVMNSCIELFPK</sequence>
<comment type="caution">
    <text evidence="1">The sequence shown here is derived from an EMBL/GenBank/DDBJ whole genome shotgun (WGS) entry which is preliminary data.</text>
</comment>
<feature type="non-terminal residue" evidence="1">
    <location>
        <position position="1"/>
    </location>
</feature>
<name>A0A0V1DKX8_TRIPS</name>
<proteinExistence type="predicted"/>
<dbReference type="EMBL" id="JYDT01003579">
    <property type="protein sequence ID" value="KRY62281.1"/>
    <property type="molecule type" value="Genomic_DNA"/>
</dbReference>
<accession>A0A0V1DKX8</accession>
<dbReference type="Proteomes" id="UP000054995">
    <property type="component" value="Unassembled WGS sequence"/>
</dbReference>